<dbReference type="InterPro" id="IPR036291">
    <property type="entry name" value="NAD(P)-bd_dom_sf"/>
</dbReference>
<dbReference type="Proteomes" id="UP001257739">
    <property type="component" value="Unassembled WGS sequence"/>
</dbReference>
<dbReference type="InterPro" id="IPR002347">
    <property type="entry name" value="SDR_fam"/>
</dbReference>
<dbReference type="PROSITE" id="PS00061">
    <property type="entry name" value="ADH_SHORT"/>
    <property type="match status" value="1"/>
</dbReference>
<dbReference type="PANTHER" id="PTHR42760">
    <property type="entry name" value="SHORT-CHAIN DEHYDROGENASES/REDUCTASES FAMILY MEMBER"/>
    <property type="match status" value="1"/>
</dbReference>
<dbReference type="RefSeq" id="WP_309965327.1">
    <property type="nucleotide sequence ID" value="NZ_JAVDWH010000001.1"/>
</dbReference>
<dbReference type="GO" id="GO:0047044">
    <property type="term" value="F:androstan-3-alpha,17-beta-diol dehydrogenase (NAD+) activity"/>
    <property type="evidence" value="ECO:0007669"/>
    <property type="project" value="UniProtKB-EC"/>
</dbReference>
<dbReference type="Gene3D" id="3.40.50.720">
    <property type="entry name" value="NAD(P)-binding Rossmann-like Domain"/>
    <property type="match status" value="1"/>
</dbReference>
<name>A0ABU1UJD0_9ACTN</name>
<sequence>MSRLAGKRAIITGGAQGQGAAIARHFVREGAKVIIADVADDAGKLLADELGDAAFFSHLDVADPASWAEVVKDAEVSLGGTVNVLVNNAGVLRFGEIDTMLESDLDLLINVNMKGTFFGMAAVAPAMKANRQGSIINCSSVEGLAGMSSLTGYAGTKFAIRGMTKSAAIELGAHNVRVNSVHPGMIDTPMTQAQGGEAAMQWGSTRIPLERVGTPEDIAPLYVYLASDESGYTTGGEFAVDGGVTASHTFYPGNSGKNSGR</sequence>
<dbReference type="EC" id="1.1.1.53" evidence="3"/>
<protein>
    <submittedName>
        <fullName evidence="3">3alpha(Or 20beta)-hydroxysteroid dehydrogenase</fullName>
        <ecNumber evidence="3">1.1.1.53</ecNumber>
    </submittedName>
</protein>
<dbReference type="SUPFAM" id="SSF51735">
    <property type="entry name" value="NAD(P)-binding Rossmann-fold domains"/>
    <property type="match status" value="1"/>
</dbReference>
<dbReference type="InterPro" id="IPR020904">
    <property type="entry name" value="Sc_DH/Rdtase_CS"/>
</dbReference>
<gene>
    <name evidence="3" type="ORF">J2X11_000133</name>
</gene>
<evidence type="ECO:0000256" key="1">
    <source>
        <dbReference type="ARBA" id="ARBA00006484"/>
    </source>
</evidence>
<keyword evidence="4" id="KW-1185">Reference proteome</keyword>
<dbReference type="EMBL" id="JAVDWH010000001">
    <property type="protein sequence ID" value="MDR7085294.1"/>
    <property type="molecule type" value="Genomic_DNA"/>
</dbReference>
<evidence type="ECO:0000256" key="2">
    <source>
        <dbReference type="ARBA" id="ARBA00023002"/>
    </source>
</evidence>
<evidence type="ECO:0000313" key="3">
    <source>
        <dbReference type="EMBL" id="MDR7085294.1"/>
    </source>
</evidence>
<evidence type="ECO:0000313" key="4">
    <source>
        <dbReference type="Proteomes" id="UP001257739"/>
    </source>
</evidence>
<comment type="caution">
    <text evidence="3">The sequence shown here is derived from an EMBL/GenBank/DDBJ whole genome shotgun (WGS) entry which is preliminary data.</text>
</comment>
<dbReference type="NCBIfam" id="NF005559">
    <property type="entry name" value="PRK07231.1"/>
    <property type="match status" value="1"/>
</dbReference>
<reference evidence="3 4" key="1">
    <citation type="submission" date="2023-07" db="EMBL/GenBank/DDBJ databases">
        <title>Sorghum-associated microbial communities from plants grown in Nebraska, USA.</title>
        <authorList>
            <person name="Schachtman D."/>
        </authorList>
    </citation>
    <scope>NUCLEOTIDE SEQUENCE [LARGE SCALE GENOMIC DNA]</scope>
    <source>
        <strain evidence="3 4">BE248</strain>
    </source>
</reference>
<dbReference type="PANTHER" id="PTHR42760:SF133">
    <property type="entry name" value="3-OXOACYL-[ACYL-CARRIER-PROTEIN] REDUCTASE"/>
    <property type="match status" value="1"/>
</dbReference>
<dbReference type="PRINTS" id="PR00080">
    <property type="entry name" value="SDRFAMILY"/>
</dbReference>
<dbReference type="PRINTS" id="PR00081">
    <property type="entry name" value="GDHRDH"/>
</dbReference>
<organism evidence="3 4">
    <name type="scientific">Aeromicrobium panaciterrae</name>
    <dbReference type="NCBI Taxonomy" id="363861"/>
    <lineage>
        <taxon>Bacteria</taxon>
        <taxon>Bacillati</taxon>
        <taxon>Actinomycetota</taxon>
        <taxon>Actinomycetes</taxon>
        <taxon>Propionibacteriales</taxon>
        <taxon>Nocardioidaceae</taxon>
        <taxon>Aeromicrobium</taxon>
    </lineage>
</organism>
<dbReference type="Pfam" id="PF13561">
    <property type="entry name" value="adh_short_C2"/>
    <property type="match status" value="1"/>
</dbReference>
<proteinExistence type="inferred from homology"/>
<keyword evidence="2 3" id="KW-0560">Oxidoreductase</keyword>
<accession>A0ABU1UJD0</accession>
<comment type="similarity">
    <text evidence="1">Belongs to the short-chain dehydrogenases/reductases (SDR) family.</text>
</comment>